<sequence length="130" mass="14171">MHQPRNFSHSVAMVAARGSQLSPHWSCVLSRGASPRLPQRTPPAPSDPLSLLRHPWAPCVSPHLLGTSIVQASWKLPGAPKHPITNLGNLTHPKLAPSTPITLLRSPPSSCPSLVLTTDFYSEEHHHPTW</sequence>
<dbReference type="EMBL" id="CYRY02042981">
    <property type="protein sequence ID" value="VCX37051.1"/>
    <property type="molecule type" value="Genomic_DNA"/>
</dbReference>
<reference evidence="1 2" key="1">
    <citation type="submission" date="2018-10" db="EMBL/GenBank/DDBJ databases">
        <authorList>
            <person name="Ekblom R."/>
            <person name="Jareborg N."/>
        </authorList>
    </citation>
    <scope>NUCLEOTIDE SEQUENCE [LARGE SCALE GENOMIC DNA]</scope>
    <source>
        <tissue evidence="1">Muscle</tissue>
    </source>
</reference>
<protein>
    <submittedName>
        <fullName evidence="1">Uncharacterized protein</fullName>
    </submittedName>
</protein>
<proteinExistence type="predicted"/>
<dbReference type="AlphaFoldDB" id="A0A9X9M5G3"/>
<gene>
    <name evidence="1" type="ORF">BN2614_LOCUS1</name>
</gene>
<organism evidence="1 2">
    <name type="scientific">Gulo gulo</name>
    <name type="common">Wolverine</name>
    <name type="synonym">Gluton</name>
    <dbReference type="NCBI Taxonomy" id="48420"/>
    <lineage>
        <taxon>Eukaryota</taxon>
        <taxon>Metazoa</taxon>
        <taxon>Chordata</taxon>
        <taxon>Craniata</taxon>
        <taxon>Vertebrata</taxon>
        <taxon>Euteleostomi</taxon>
        <taxon>Mammalia</taxon>
        <taxon>Eutheria</taxon>
        <taxon>Laurasiatheria</taxon>
        <taxon>Carnivora</taxon>
        <taxon>Caniformia</taxon>
        <taxon>Musteloidea</taxon>
        <taxon>Mustelidae</taxon>
        <taxon>Guloninae</taxon>
        <taxon>Gulo</taxon>
    </lineage>
</organism>
<comment type="caution">
    <text evidence="1">The sequence shown here is derived from an EMBL/GenBank/DDBJ whole genome shotgun (WGS) entry which is preliminary data.</text>
</comment>
<evidence type="ECO:0000313" key="1">
    <source>
        <dbReference type="EMBL" id="VCX37051.1"/>
    </source>
</evidence>
<accession>A0A9X9M5G3</accession>
<name>A0A9X9M5G3_GULGU</name>
<dbReference type="Proteomes" id="UP000269945">
    <property type="component" value="Unassembled WGS sequence"/>
</dbReference>
<evidence type="ECO:0000313" key="2">
    <source>
        <dbReference type="Proteomes" id="UP000269945"/>
    </source>
</evidence>
<keyword evidence="2" id="KW-1185">Reference proteome</keyword>